<dbReference type="PANTHER" id="PTHR11070">
    <property type="entry name" value="UVRD / RECB / PCRA DNA HELICASE FAMILY MEMBER"/>
    <property type="match status" value="1"/>
</dbReference>
<dbReference type="Pfam" id="PF00580">
    <property type="entry name" value="UvrD-helicase"/>
    <property type="match status" value="1"/>
</dbReference>
<keyword evidence="17" id="KW-1185">Reference proteome</keyword>
<dbReference type="GO" id="GO:0005524">
    <property type="term" value="F:ATP binding"/>
    <property type="evidence" value="ECO:0007669"/>
    <property type="project" value="UniProtKB-UniRule"/>
</dbReference>
<dbReference type="GO" id="GO:0003677">
    <property type="term" value="F:DNA binding"/>
    <property type="evidence" value="ECO:0007669"/>
    <property type="project" value="UniProtKB-KW"/>
</dbReference>
<dbReference type="GO" id="GO:0004527">
    <property type="term" value="F:exonuclease activity"/>
    <property type="evidence" value="ECO:0007669"/>
    <property type="project" value="UniProtKB-KW"/>
</dbReference>
<dbReference type="STRING" id="1458307.OSB_32230"/>
<keyword evidence="3" id="KW-0227">DNA damage</keyword>
<dbReference type="Gene3D" id="1.10.486.10">
    <property type="entry name" value="PCRA, domain 4"/>
    <property type="match status" value="1"/>
</dbReference>
<evidence type="ECO:0000256" key="8">
    <source>
        <dbReference type="ARBA" id="ARBA00023125"/>
    </source>
</evidence>
<dbReference type="GO" id="GO:0016887">
    <property type="term" value="F:ATP hydrolysis activity"/>
    <property type="evidence" value="ECO:0007669"/>
    <property type="project" value="RHEA"/>
</dbReference>
<evidence type="ECO:0000256" key="2">
    <source>
        <dbReference type="ARBA" id="ARBA00022741"/>
    </source>
</evidence>
<dbReference type="InterPro" id="IPR011335">
    <property type="entry name" value="Restrct_endonuc-II-like"/>
</dbReference>
<feature type="region of interest" description="Disordered" evidence="15">
    <location>
        <begin position="1"/>
        <end position="26"/>
    </location>
</feature>
<dbReference type="SUPFAM" id="SSF52540">
    <property type="entry name" value="P-loop containing nucleoside triphosphate hydrolases"/>
    <property type="match status" value="1"/>
</dbReference>
<dbReference type="InterPro" id="IPR014017">
    <property type="entry name" value="DNA_helicase_UvrD-like_C"/>
</dbReference>
<evidence type="ECO:0000256" key="11">
    <source>
        <dbReference type="ARBA" id="ARBA00034617"/>
    </source>
</evidence>
<evidence type="ECO:0000256" key="12">
    <source>
        <dbReference type="ARBA" id="ARBA00034808"/>
    </source>
</evidence>
<dbReference type="Gene3D" id="3.40.50.300">
    <property type="entry name" value="P-loop containing nucleotide triphosphate hydrolases"/>
    <property type="match status" value="4"/>
</dbReference>
<dbReference type="OrthoDB" id="9810135at2"/>
<dbReference type="InterPro" id="IPR014151">
    <property type="entry name" value="DNA_helicase_AddA"/>
</dbReference>
<reference evidence="16 17" key="1">
    <citation type="journal article" date="2015" name="Genome Announc.">
        <title>Closed Genome Sequence of Octadecabacter temperatus SB1, the First Mesophilic Species of the Genus Octadecabacter.</title>
        <authorList>
            <person name="Voget S."/>
            <person name="Billerbeck S."/>
            <person name="Simon M."/>
            <person name="Daniel R."/>
        </authorList>
    </citation>
    <scope>NUCLEOTIDE SEQUENCE [LARGE SCALE GENOMIC DNA]</scope>
    <source>
        <strain evidence="16 17">SB1</strain>
    </source>
</reference>
<dbReference type="PATRIC" id="fig|1458307.3.peg.3246"/>
<keyword evidence="2" id="KW-0547">Nucleotide-binding</keyword>
<dbReference type="SUPFAM" id="SSF52980">
    <property type="entry name" value="Restriction endonuclease-like"/>
    <property type="match status" value="1"/>
</dbReference>
<dbReference type="Pfam" id="PF12705">
    <property type="entry name" value="PDDEXK_1"/>
    <property type="match status" value="1"/>
</dbReference>
<dbReference type="EMBL" id="CP012160">
    <property type="protein sequence ID" value="AKS47736.1"/>
    <property type="molecule type" value="Genomic_DNA"/>
</dbReference>
<dbReference type="GO" id="GO:0000725">
    <property type="term" value="P:recombinational repair"/>
    <property type="evidence" value="ECO:0007669"/>
    <property type="project" value="TreeGrafter"/>
</dbReference>
<proteinExistence type="predicted"/>
<dbReference type="GO" id="GO:0005829">
    <property type="term" value="C:cytosol"/>
    <property type="evidence" value="ECO:0007669"/>
    <property type="project" value="TreeGrafter"/>
</dbReference>
<dbReference type="Gene3D" id="3.90.320.10">
    <property type="match status" value="1"/>
</dbReference>
<dbReference type="InterPro" id="IPR014016">
    <property type="entry name" value="UvrD-like_ATP-bd"/>
</dbReference>
<comment type="catalytic activity">
    <reaction evidence="11">
        <text>Couples ATP hydrolysis with the unwinding of duplex DNA by translocating in the 3'-5' direction.</text>
        <dbReference type="EC" id="5.6.2.4"/>
    </reaction>
</comment>
<keyword evidence="9" id="KW-0234">DNA repair</keyword>
<dbReference type="PROSITE" id="PS51217">
    <property type="entry name" value="UVRD_HELICASE_CTER"/>
    <property type="match status" value="1"/>
</dbReference>
<dbReference type="AlphaFoldDB" id="A0A0K0Y9Z0"/>
<dbReference type="InterPro" id="IPR038726">
    <property type="entry name" value="PDDEXK_AddAB-type"/>
</dbReference>
<evidence type="ECO:0000256" key="10">
    <source>
        <dbReference type="ARBA" id="ARBA00023235"/>
    </source>
</evidence>
<evidence type="ECO:0000256" key="7">
    <source>
        <dbReference type="ARBA" id="ARBA00022840"/>
    </source>
</evidence>
<evidence type="ECO:0000313" key="17">
    <source>
        <dbReference type="Proteomes" id="UP000067444"/>
    </source>
</evidence>
<keyword evidence="10" id="KW-0413">Isomerase</keyword>
<dbReference type="PANTHER" id="PTHR11070:SF2">
    <property type="entry name" value="ATP-DEPENDENT DNA HELICASE SRS2"/>
    <property type="match status" value="1"/>
</dbReference>
<accession>A0A0K0Y9Z0</accession>
<keyword evidence="5 16" id="KW-0347">Helicase</keyword>
<dbReference type="Pfam" id="PF13361">
    <property type="entry name" value="UvrD_C"/>
    <property type="match status" value="1"/>
</dbReference>
<dbReference type="KEGG" id="otm:OSB_32230"/>
<evidence type="ECO:0000256" key="6">
    <source>
        <dbReference type="ARBA" id="ARBA00022839"/>
    </source>
</evidence>
<dbReference type="InterPro" id="IPR000212">
    <property type="entry name" value="DNA_helicase_UvrD/REP"/>
</dbReference>
<dbReference type="RefSeq" id="WP_049835895.1">
    <property type="nucleotide sequence ID" value="NZ_CP012160.1"/>
</dbReference>
<evidence type="ECO:0000256" key="3">
    <source>
        <dbReference type="ARBA" id="ARBA00022763"/>
    </source>
</evidence>
<evidence type="ECO:0000256" key="15">
    <source>
        <dbReference type="SAM" id="MobiDB-lite"/>
    </source>
</evidence>
<organism evidence="16 17">
    <name type="scientific">Octadecabacter temperatus</name>
    <dbReference type="NCBI Taxonomy" id="1458307"/>
    <lineage>
        <taxon>Bacteria</taxon>
        <taxon>Pseudomonadati</taxon>
        <taxon>Pseudomonadota</taxon>
        <taxon>Alphaproteobacteria</taxon>
        <taxon>Rhodobacterales</taxon>
        <taxon>Roseobacteraceae</taxon>
        <taxon>Octadecabacter</taxon>
    </lineage>
</organism>
<dbReference type="GO" id="GO:0033202">
    <property type="term" value="C:DNA helicase complex"/>
    <property type="evidence" value="ECO:0007669"/>
    <property type="project" value="TreeGrafter"/>
</dbReference>
<keyword evidence="4 16" id="KW-0378">Hydrolase</keyword>
<dbReference type="PROSITE" id="PS51198">
    <property type="entry name" value="UVRD_HELICASE_ATP_BIND"/>
    <property type="match status" value="1"/>
</dbReference>
<dbReference type="EC" id="5.6.2.4" evidence="12"/>
<dbReference type="GO" id="GO:0043138">
    <property type="term" value="F:3'-5' DNA helicase activity"/>
    <property type="evidence" value="ECO:0007669"/>
    <property type="project" value="UniProtKB-EC"/>
</dbReference>
<comment type="catalytic activity">
    <reaction evidence="14">
        <text>ATP + H2O = ADP + phosphate + H(+)</text>
        <dbReference type="Rhea" id="RHEA:13065"/>
        <dbReference type="ChEBI" id="CHEBI:15377"/>
        <dbReference type="ChEBI" id="CHEBI:15378"/>
        <dbReference type="ChEBI" id="CHEBI:30616"/>
        <dbReference type="ChEBI" id="CHEBI:43474"/>
        <dbReference type="ChEBI" id="CHEBI:456216"/>
        <dbReference type="EC" id="5.6.2.4"/>
    </reaction>
</comment>
<evidence type="ECO:0000256" key="5">
    <source>
        <dbReference type="ARBA" id="ARBA00022806"/>
    </source>
</evidence>
<keyword evidence="7" id="KW-0067">ATP-binding</keyword>
<name>A0A0K0Y9Z0_9RHOB</name>
<gene>
    <name evidence="16" type="primary">addA</name>
    <name evidence="16" type="ORF">OSB_32230</name>
</gene>
<dbReference type="Proteomes" id="UP000067444">
    <property type="component" value="Chromosome"/>
</dbReference>
<keyword evidence="6" id="KW-0269">Exonuclease</keyword>
<evidence type="ECO:0000313" key="16">
    <source>
        <dbReference type="EMBL" id="AKS47736.1"/>
    </source>
</evidence>
<keyword evidence="8" id="KW-0238">DNA-binding</keyword>
<evidence type="ECO:0000256" key="14">
    <source>
        <dbReference type="ARBA" id="ARBA00048988"/>
    </source>
</evidence>
<dbReference type="InterPro" id="IPR027417">
    <property type="entry name" value="P-loop_NTPase"/>
</dbReference>
<sequence>MKPNDATARQIEAADPSQSTWLSANAGSGKTRVLTDRVARLLLAGTRPENVLCLTYTKAAASEMQNRLFQRLGEWAMMPKATLRDQLVELGTDAVIDDDYLSNARTLFASAIEAPGGLKIQTIHSFCAGVLRRFPLEAEVSPQFKEMEDRAAQLLREEVLDEMATGENADVVAGLAQHYTGSEIGSFLGSITARRTAFLANPNANELAKTFNLSTDACRQDAVKIAFVGGEDGLVDDLVDACKDATKSYQTVAAKLKAIDLTSPNLDTLFAVSSLHLYSDKSSKSRNWPQSNHKSSVEAVAHIVDDVHAWMDRTAAAFDYLNCVTAFEKTKALFAFATPFVQQYEAKKAQRAALDFDDLIGKAKALLDDTNVAQWVLFRLDGGVDHVLVDEAQDTSPDQWDIVRLLTQEFSTGIGANPDRERTVFVVGDKKQSIYSFQGADPEGFDRMRDHFDGELANVGKPLQDRELLYSFRSSSAVLELVDRTFQGEMAEGLGDHIKHLAFKDDMPGRVDIWPVVEPSDKPEEREWDDPVDLKGRTNHKVVLATQIATEIKRMIATETLPVKENDATEWSRRKITPGDFLILVQRRSDLFSEIISACKSAGLEIAGADRLKLGGELAVKDVSALLQFISLQDDDLSLAAALKSPLFGWTEKQLYDLAQPRPKGQSLWEALRKINEATGAHSNTIEVLNDLRNNADFLRPYDLINRLLIRHHGRQNLIARLGHEAEDGIDALLSQALGYESSAVPSLTGFLTWLQTEDVTVKRQMDSASDRIRVMTVHGAKGLEAPIVILPDTTKRKREVRGDLLMSDGSVFWKPKANVMPEVLRHVQDEMLDAQDRERRRLLYVALTRAENWLIVAAAGDIGKETHDSWHSTVSDAFEHLDTTDHLTELGVGKRFSRGVWDAGPLIAPTKLMTNTPAKAEFSPDLPGIPEQVSTLSPSNLGGAKIMPGETYTDASELALAWGNIIHVLLELLPPMKPEHRRASAEGLIKNHAEVGLIPDTKALIDEALRTIENSELSWVFDSGLSEVPISATLPTLNGERVFGIIDRLIETENEIIAIDYKSNRMVPSSPRETPDGLRRQIAAYRDALRLVYPTYRIRTLLLWTKTGTVTELPDDMLDAALEAVTTP</sequence>
<feature type="compositionally biased region" description="Polar residues" evidence="15">
    <location>
        <begin position="16"/>
        <end position="26"/>
    </location>
</feature>
<evidence type="ECO:0000256" key="13">
    <source>
        <dbReference type="ARBA" id="ARBA00034923"/>
    </source>
</evidence>
<evidence type="ECO:0000256" key="9">
    <source>
        <dbReference type="ARBA" id="ARBA00023204"/>
    </source>
</evidence>
<protein>
    <recommendedName>
        <fullName evidence="12">DNA 3'-5' helicase</fullName>
        <ecNumber evidence="12">5.6.2.4</ecNumber>
    </recommendedName>
    <alternativeName>
        <fullName evidence="13">DNA 3'-5' helicase II</fullName>
    </alternativeName>
</protein>
<evidence type="ECO:0000256" key="4">
    <source>
        <dbReference type="ARBA" id="ARBA00022801"/>
    </source>
</evidence>
<dbReference type="NCBIfam" id="TIGR02784">
    <property type="entry name" value="addA_alphas"/>
    <property type="match status" value="1"/>
</dbReference>
<evidence type="ECO:0000256" key="1">
    <source>
        <dbReference type="ARBA" id="ARBA00022722"/>
    </source>
</evidence>
<keyword evidence="1" id="KW-0540">Nuclease</keyword>
<dbReference type="InterPro" id="IPR011604">
    <property type="entry name" value="PDDEXK-like_dom_sf"/>
</dbReference>